<organism evidence="7 8">
    <name type="scientific">Sulfurospirillum barnesii (strain ATCC 700032 / DSM 10660 / SES-3)</name>
    <dbReference type="NCBI Taxonomy" id="760154"/>
    <lineage>
        <taxon>Bacteria</taxon>
        <taxon>Pseudomonadati</taxon>
        <taxon>Campylobacterota</taxon>
        <taxon>Epsilonproteobacteria</taxon>
        <taxon>Campylobacterales</taxon>
        <taxon>Sulfurospirillaceae</taxon>
        <taxon>Sulfurospirillum</taxon>
    </lineage>
</organism>
<dbReference type="Proteomes" id="UP000006176">
    <property type="component" value="Chromosome"/>
</dbReference>
<dbReference type="STRING" id="760154.Sulba_1304"/>
<sequence>MKKINIALSLMVALVVLSGCNSKPKEEVKTYKYTTDVVYKETCLHCHGAKGEGVAEKKSPAINKLSIQELEMALFDIKNGGLGQSTASEHEVMEHNMKKLTEKGYDYDIKAMANYIFTTFNQAK</sequence>
<dbReference type="Gene3D" id="1.10.760.10">
    <property type="entry name" value="Cytochrome c-like domain"/>
    <property type="match status" value="1"/>
</dbReference>
<evidence type="ECO:0000256" key="2">
    <source>
        <dbReference type="ARBA" id="ARBA00022723"/>
    </source>
</evidence>
<feature type="signal peptide" evidence="5">
    <location>
        <begin position="1"/>
        <end position="18"/>
    </location>
</feature>
<evidence type="ECO:0000259" key="6">
    <source>
        <dbReference type="PROSITE" id="PS51007"/>
    </source>
</evidence>
<keyword evidence="8" id="KW-1185">Reference proteome</keyword>
<feature type="domain" description="Cytochrome c" evidence="6">
    <location>
        <begin position="22"/>
        <end position="120"/>
    </location>
</feature>
<accession>I3XXC2</accession>
<keyword evidence="5" id="KW-0732">Signal</keyword>
<dbReference type="eggNOG" id="COG2863">
    <property type="taxonomic scope" value="Bacteria"/>
</dbReference>
<dbReference type="InterPro" id="IPR036909">
    <property type="entry name" value="Cyt_c-like_dom_sf"/>
</dbReference>
<dbReference type="PROSITE" id="PS51257">
    <property type="entry name" value="PROKAR_LIPOPROTEIN"/>
    <property type="match status" value="1"/>
</dbReference>
<evidence type="ECO:0000256" key="1">
    <source>
        <dbReference type="ARBA" id="ARBA00022617"/>
    </source>
</evidence>
<dbReference type="Pfam" id="PF00034">
    <property type="entry name" value="Cytochrom_C"/>
    <property type="match status" value="1"/>
</dbReference>
<dbReference type="KEGG" id="sba:Sulba_1304"/>
<evidence type="ECO:0000313" key="7">
    <source>
        <dbReference type="EMBL" id="AFL68596.1"/>
    </source>
</evidence>
<dbReference type="GO" id="GO:0046872">
    <property type="term" value="F:metal ion binding"/>
    <property type="evidence" value="ECO:0007669"/>
    <property type="project" value="UniProtKB-KW"/>
</dbReference>
<dbReference type="EMBL" id="CP003333">
    <property type="protein sequence ID" value="AFL68596.1"/>
    <property type="molecule type" value="Genomic_DNA"/>
</dbReference>
<proteinExistence type="predicted"/>
<feature type="chain" id="PRO_5003682155" evidence="5">
    <location>
        <begin position="19"/>
        <end position="124"/>
    </location>
</feature>
<dbReference type="PROSITE" id="PS51007">
    <property type="entry name" value="CYTC"/>
    <property type="match status" value="1"/>
</dbReference>
<dbReference type="PATRIC" id="fig|760154.4.peg.1306"/>
<dbReference type="RefSeq" id="WP_014769474.1">
    <property type="nucleotide sequence ID" value="NC_018002.1"/>
</dbReference>
<dbReference type="GO" id="GO:0009055">
    <property type="term" value="F:electron transfer activity"/>
    <property type="evidence" value="ECO:0007669"/>
    <property type="project" value="InterPro"/>
</dbReference>
<evidence type="ECO:0000256" key="5">
    <source>
        <dbReference type="SAM" id="SignalP"/>
    </source>
</evidence>
<protein>
    <submittedName>
        <fullName evidence="7">Cytochrome c553</fullName>
    </submittedName>
</protein>
<dbReference type="GO" id="GO:0020037">
    <property type="term" value="F:heme binding"/>
    <property type="evidence" value="ECO:0007669"/>
    <property type="project" value="InterPro"/>
</dbReference>
<evidence type="ECO:0000313" key="8">
    <source>
        <dbReference type="Proteomes" id="UP000006176"/>
    </source>
</evidence>
<gene>
    <name evidence="7" type="ordered locus">Sulba_1304</name>
</gene>
<keyword evidence="3 4" id="KW-0408">Iron</keyword>
<dbReference type="SUPFAM" id="SSF46626">
    <property type="entry name" value="Cytochrome c"/>
    <property type="match status" value="1"/>
</dbReference>
<evidence type="ECO:0000256" key="4">
    <source>
        <dbReference type="PROSITE-ProRule" id="PRU00433"/>
    </source>
</evidence>
<dbReference type="InterPro" id="IPR009056">
    <property type="entry name" value="Cyt_c-like_dom"/>
</dbReference>
<keyword evidence="1 4" id="KW-0349">Heme</keyword>
<name>I3XXC2_SULBS</name>
<dbReference type="HOGENOM" id="CLU_2048784_0_0_7"/>
<evidence type="ECO:0000256" key="3">
    <source>
        <dbReference type="ARBA" id="ARBA00023004"/>
    </source>
</evidence>
<reference evidence="7 8" key="1">
    <citation type="submission" date="2012-06" db="EMBL/GenBank/DDBJ databases">
        <title>Complete sequence of Sulfurospirillum barnesii SES-3.</title>
        <authorList>
            <consortium name="US DOE Joint Genome Institute"/>
            <person name="Lucas S."/>
            <person name="Han J."/>
            <person name="Lapidus A."/>
            <person name="Cheng J.-F."/>
            <person name="Goodwin L."/>
            <person name="Pitluck S."/>
            <person name="Peters L."/>
            <person name="Ovchinnikova G."/>
            <person name="Lu M."/>
            <person name="Detter J.C."/>
            <person name="Han C."/>
            <person name="Tapia R."/>
            <person name="Land M."/>
            <person name="Hauser L."/>
            <person name="Kyrpides N."/>
            <person name="Ivanova N."/>
            <person name="Pagani I."/>
            <person name="Stolz J."/>
            <person name="Arkin A."/>
            <person name="Dehal P."/>
            <person name="Oremland R."/>
            <person name="Saltikov C."/>
            <person name="Basu P."/>
            <person name="Hollibaugh J."/>
            <person name="Newman D."/>
            <person name="Stolyar S."/>
            <person name="Hazen T."/>
            <person name="Woyke T."/>
        </authorList>
    </citation>
    <scope>NUCLEOTIDE SEQUENCE [LARGE SCALE GENOMIC DNA]</scope>
    <source>
        <strain evidence="8">ATCC 700032 / DSM 10660 / SES-3</strain>
    </source>
</reference>
<dbReference type="AlphaFoldDB" id="I3XXC2"/>
<keyword evidence="2 4" id="KW-0479">Metal-binding</keyword>